<dbReference type="SUPFAM" id="SSF55298">
    <property type="entry name" value="YjgF-like"/>
    <property type="match status" value="1"/>
</dbReference>
<reference evidence="2 3" key="1">
    <citation type="journal article" date="2021" name="Arch. Microbiol.">
        <title>Harenicola maris gen. nov., sp. nov. isolated from the Sea of Japan shallow sediments.</title>
        <authorList>
            <person name="Romanenko L.A."/>
            <person name="Kurilenko V.V."/>
            <person name="Chernysheva N.Y."/>
            <person name="Tekutyeva L.A."/>
            <person name="Velansky P.V."/>
            <person name="Svetashev V.I."/>
            <person name="Isaeva M.P."/>
        </authorList>
    </citation>
    <scope>NUCLEOTIDE SEQUENCE [LARGE SCALE GENOMIC DNA]</scope>
    <source>
        <strain evidence="2 3">KMM 3653</strain>
    </source>
</reference>
<comment type="similarity">
    <text evidence="1">Belongs to the RutC family.</text>
</comment>
<dbReference type="Proteomes" id="UP001315686">
    <property type="component" value="Unassembled WGS sequence"/>
</dbReference>
<dbReference type="GO" id="GO:0019239">
    <property type="term" value="F:deaminase activity"/>
    <property type="evidence" value="ECO:0007669"/>
    <property type="project" value="TreeGrafter"/>
</dbReference>
<sequence length="137" mass="14169">MGGAFSVSAETAVEKLNSGTVLPTNLPFSELVVAGDTLYLSGQIGNLPGTLTLAEGGTAGESKQVMENIKTSLEAHGYGMENLVKCTVMLADISEWGDFNTVYAEYFEPGEFPARAAFGANGLAVGAAVEVDCIGVK</sequence>
<dbReference type="InterPro" id="IPR035959">
    <property type="entry name" value="RutC-like_sf"/>
</dbReference>
<gene>
    <name evidence="2" type="ORF">IV417_00130</name>
</gene>
<dbReference type="AlphaFoldDB" id="A0AAP2CNX9"/>
<accession>A0AAP2CNX9</accession>
<dbReference type="EMBL" id="JADQAZ010000001">
    <property type="protein sequence ID" value="MBT0955776.1"/>
    <property type="molecule type" value="Genomic_DNA"/>
</dbReference>
<evidence type="ECO:0000256" key="1">
    <source>
        <dbReference type="ARBA" id="ARBA00010552"/>
    </source>
</evidence>
<dbReference type="PANTHER" id="PTHR11803:SF58">
    <property type="entry name" value="PROTEIN HMF1-RELATED"/>
    <property type="match status" value="1"/>
</dbReference>
<evidence type="ECO:0000313" key="2">
    <source>
        <dbReference type="EMBL" id="MBT0955776.1"/>
    </source>
</evidence>
<dbReference type="CDD" id="cd00448">
    <property type="entry name" value="YjgF_YER057c_UK114_family"/>
    <property type="match status" value="1"/>
</dbReference>
<organism evidence="2 3">
    <name type="scientific">Harenicola maris</name>
    <dbReference type="NCBI Taxonomy" id="2841044"/>
    <lineage>
        <taxon>Bacteria</taxon>
        <taxon>Pseudomonadati</taxon>
        <taxon>Pseudomonadota</taxon>
        <taxon>Alphaproteobacteria</taxon>
        <taxon>Rhodobacterales</taxon>
        <taxon>Paracoccaceae</taxon>
        <taxon>Harenicola</taxon>
    </lineage>
</organism>
<evidence type="ECO:0000313" key="3">
    <source>
        <dbReference type="Proteomes" id="UP001315686"/>
    </source>
</evidence>
<proteinExistence type="inferred from homology"/>
<dbReference type="InterPro" id="IPR006175">
    <property type="entry name" value="YjgF/YER057c/UK114"/>
</dbReference>
<protein>
    <submittedName>
        <fullName evidence="2">RidA family protein</fullName>
    </submittedName>
</protein>
<name>A0AAP2CNX9_9RHOB</name>
<dbReference type="Gene3D" id="3.30.1330.40">
    <property type="entry name" value="RutC-like"/>
    <property type="match status" value="1"/>
</dbReference>
<dbReference type="PANTHER" id="PTHR11803">
    <property type="entry name" value="2-IMINOBUTANOATE/2-IMINOPROPANOATE DEAMINASE RIDA"/>
    <property type="match status" value="1"/>
</dbReference>
<keyword evidence="3" id="KW-1185">Reference proteome</keyword>
<dbReference type="Pfam" id="PF01042">
    <property type="entry name" value="Ribonuc_L-PSP"/>
    <property type="match status" value="1"/>
</dbReference>
<dbReference type="GO" id="GO:0005829">
    <property type="term" value="C:cytosol"/>
    <property type="evidence" value="ECO:0007669"/>
    <property type="project" value="TreeGrafter"/>
</dbReference>
<comment type="caution">
    <text evidence="2">The sequence shown here is derived from an EMBL/GenBank/DDBJ whole genome shotgun (WGS) entry which is preliminary data.</text>
</comment>